<feature type="region of interest" description="Disordered" evidence="2">
    <location>
        <begin position="68"/>
        <end position="98"/>
    </location>
</feature>
<keyword evidence="6" id="KW-1185">Reference proteome</keyword>
<feature type="compositionally biased region" description="Basic and acidic residues" evidence="2">
    <location>
        <begin position="470"/>
        <end position="486"/>
    </location>
</feature>
<feature type="domain" description="Type VII secretion system protein EssD-like" evidence="4">
    <location>
        <begin position="312"/>
        <end position="395"/>
    </location>
</feature>
<dbReference type="Pfam" id="PF13699">
    <property type="entry name" value="eCIS_core"/>
    <property type="match status" value="1"/>
</dbReference>
<dbReference type="InterPro" id="IPR025295">
    <property type="entry name" value="eCIS_core_dom"/>
</dbReference>
<feature type="region of interest" description="Disordered" evidence="2">
    <location>
        <begin position="464"/>
        <end position="486"/>
    </location>
</feature>
<dbReference type="EMBL" id="JAUSSU010000006">
    <property type="protein sequence ID" value="MDQ0114061.1"/>
    <property type="molecule type" value="Genomic_DNA"/>
</dbReference>
<evidence type="ECO:0008006" key="7">
    <source>
        <dbReference type="Google" id="ProtNLM"/>
    </source>
</evidence>
<accession>A0ABT9U347</accession>
<dbReference type="Proteomes" id="UP001229346">
    <property type="component" value="Unassembled WGS sequence"/>
</dbReference>
<evidence type="ECO:0000259" key="3">
    <source>
        <dbReference type="Pfam" id="PF13699"/>
    </source>
</evidence>
<name>A0ABT9U347_PAEHA</name>
<feature type="coiled-coil region" evidence="1">
    <location>
        <begin position="523"/>
        <end position="550"/>
    </location>
</feature>
<dbReference type="Pfam" id="PF13930">
    <property type="entry name" value="Endonuclea_NS_2"/>
    <property type="match status" value="1"/>
</dbReference>
<dbReference type="Gene3D" id="3.40.570.10">
    <property type="entry name" value="Extracellular Endonuclease, subunit A"/>
    <property type="match status" value="1"/>
</dbReference>
<comment type="caution">
    <text evidence="5">The sequence shown here is derived from an EMBL/GenBank/DDBJ whole genome shotgun (WGS) entry which is preliminary data.</text>
</comment>
<dbReference type="InterPro" id="IPR044927">
    <property type="entry name" value="Endonuclea_NS_2"/>
</dbReference>
<feature type="region of interest" description="Disordered" evidence="2">
    <location>
        <begin position="1"/>
        <end position="31"/>
    </location>
</feature>
<dbReference type="InterPro" id="IPR044929">
    <property type="entry name" value="DNA/RNA_non-sp_Endonuclease_sf"/>
</dbReference>
<evidence type="ECO:0000313" key="5">
    <source>
        <dbReference type="EMBL" id="MDQ0114061.1"/>
    </source>
</evidence>
<feature type="region of interest" description="Disordered" evidence="2">
    <location>
        <begin position="195"/>
        <end position="216"/>
    </location>
</feature>
<keyword evidence="1" id="KW-0175">Coiled coil</keyword>
<organism evidence="5 6">
    <name type="scientific">Paenibacillus harenae</name>
    <dbReference type="NCBI Taxonomy" id="306543"/>
    <lineage>
        <taxon>Bacteria</taxon>
        <taxon>Bacillati</taxon>
        <taxon>Bacillota</taxon>
        <taxon>Bacilli</taxon>
        <taxon>Bacillales</taxon>
        <taxon>Paenibacillaceae</taxon>
        <taxon>Paenibacillus</taxon>
    </lineage>
</organism>
<protein>
    <recommendedName>
        <fullName evidence="7">DUF4157 domain-containing protein</fullName>
    </recommendedName>
</protein>
<sequence length="784" mass="86497">MKDQMAKASEPTAAVQRKTETAAPVTAEQGFGGVYGGYSPELIMQLQKSAGNRAVNQLLASRSAGSVLGGLEGSSPPSQLAKEAEPNRTGMPDSLKSGLETMSGMDLSDVSVHYNSSRPAELQAHAYAQGNDIHIAPGQEQHLPHEGWHVVQQRQGRVRPTTQLKGAAINDNSALEQEADQMGAQASRLGTASHTLSESANRAASSAAIPQRKSFGPLPVASADAPIQRALVRDQEVIDERGDTFRWGKFKGKRDDVDPTHSAIEEGRGTTLTTGVDAKTKAQWSPIDGLAGEGKRVEALVGPDHNLGTSPSHANAEARVNAFKALSGKSYISGHLLNEKLGGPGNDPRNLTAISGSANTLQSSNIEKLVRDPVNEDGDWYKYIVDVQYKDDSTVMKDSNPKLQAYDKLAKKPTGVVITDLGGKKKIDVRYASKLTANWYQVNTKGGRYGAEFKKNLNMDSPLAGGKSSMAEKKGEGEIAVKPDKKTRGKAARTDIDAEELVLTTSNLLKTVIENREGLIERLNEVRGSNKELAELVKELETLVDQGEGESIELRDIVYDYGYDWGYDHGKAAYNDNVDYYEDDGNNGAYSEGYAKGYEQGNFDARQYELGHSHGREDGYYESGYTEYEKYNDMHDNQSYRGGYEAGDADGRYDYWYERGEQDGYRDGLEDQEWHLVSQEEGYLEGYEKSYADGLKESPFAKGKRPICENIKLTYDANEANQFKYTEFDGTTVVSLTGESDYFNNEKWYEVEVMFSTHHILQNYIKNNKFAKALMHKDWIREGK</sequence>
<gene>
    <name evidence="5" type="ORF">J2T15_003504</name>
</gene>
<feature type="compositionally biased region" description="Low complexity" evidence="2">
    <location>
        <begin position="197"/>
        <end position="208"/>
    </location>
</feature>
<evidence type="ECO:0000256" key="1">
    <source>
        <dbReference type="SAM" id="Coils"/>
    </source>
</evidence>
<dbReference type="RefSeq" id="WP_307205361.1">
    <property type="nucleotide sequence ID" value="NZ_JAUSSU010000006.1"/>
</dbReference>
<proteinExistence type="predicted"/>
<feature type="domain" description="eCIS core" evidence="3">
    <location>
        <begin position="91"/>
        <end position="156"/>
    </location>
</feature>
<evidence type="ECO:0000256" key="2">
    <source>
        <dbReference type="SAM" id="MobiDB-lite"/>
    </source>
</evidence>
<evidence type="ECO:0000313" key="6">
    <source>
        <dbReference type="Proteomes" id="UP001229346"/>
    </source>
</evidence>
<evidence type="ECO:0000259" key="4">
    <source>
        <dbReference type="Pfam" id="PF13930"/>
    </source>
</evidence>
<reference evidence="5 6" key="1">
    <citation type="submission" date="2023-07" db="EMBL/GenBank/DDBJ databases">
        <title>Sorghum-associated microbial communities from plants grown in Nebraska, USA.</title>
        <authorList>
            <person name="Schachtman D."/>
        </authorList>
    </citation>
    <scope>NUCLEOTIDE SEQUENCE [LARGE SCALE GENOMIC DNA]</scope>
    <source>
        <strain evidence="5 6">CC482</strain>
    </source>
</reference>